<keyword evidence="3" id="KW-1185">Reference proteome</keyword>
<dbReference type="Proteomes" id="UP000662986">
    <property type="component" value="Chromosome"/>
</dbReference>
<dbReference type="SUPFAM" id="SSF55931">
    <property type="entry name" value="Glutamine synthetase/guanido kinase"/>
    <property type="match status" value="1"/>
</dbReference>
<feature type="region of interest" description="Disordered" evidence="1">
    <location>
        <begin position="1"/>
        <end position="33"/>
    </location>
</feature>
<evidence type="ECO:0008006" key="4">
    <source>
        <dbReference type="Google" id="ProtNLM"/>
    </source>
</evidence>
<dbReference type="EMBL" id="CP070619">
    <property type="protein sequence ID" value="QSE91474.1"/>
    <property type="molecule type" value="Genomic_DNA"/>
</dbReference>
<gene>
    <name evidence="2" type="ORF">JWS13_23975</name>
</gene>
<reference evidence="2 3" key="2">
    <citation type="journal article" date="2022" name="Arch. Microbiol.">
        <title>Rhodococcus pseudokoreensis sp. nov. isolated from the rhizosphere of young M26 apple rootstocks.</title>
        <authorList>
            <person name="Kampfer P."/>
            <person name="Glaeser S.P."/>
            <person name="Blom J."/>
            <person name="Wolf J."/>
            <person name="Benning S."/>
            <person name="Schloter M."/>
            <person name="Neumann-Schaal M."/>
        </authorList>
    </citation>
    <scope>NUCLEOTIDE SEQUENCE [LARGE SCALE GENOMIC DNA]</scope>
    <source>
        <strain evidence="2 3">R79</strain>
    </source>
</reference>
<protein>
    <recommendedName>
        <fullName evidence="4">Transposase</fullName>
    </recommendedName>
</protein>
<dbReference type="Gene3D" id="3.30.590.20">
    <property type="match status" value="1"/>
</dbReference>
<evidence type="ECO:0000256" key="1">
    <source>
        <dbReference type="SAM" id="MobiDB-lite"/>
    </source>
</evidence>
<feature type="compositionally biased region" description="Low complexity" evidence="1">
    <location>
        <begin position="1"/>
        <end position="10"/>
    </location>
</feature>
<dbReference type="InterPro" id="IPR014746">
    <property type="entry name" value="Gln_synth/guanido_kin_cat_dom"/>
</dbReference>
<proteinExistence type="predicted"/>
<sequence>MTDSSCSSSGDGIGGNGIDPISGDPVPATDPIERLGDHVRPALKRTGHYQQTQQALQAVLACGNSVIRQRRTFRTGTAHDLLGRTTLAKHPTPREG</sequence>
<name>A0A974W5L3_9NOCA</name>
<dbReference type="RefSeq" id="WP_206007849.1">
    <property type="nucleotide sequence ID" value="NZ_CP070619.1"/>
</dbReference>
<accession>A0A974W5L3</accession>
<evidence type="ECO:0000313" key="3">
    <source>
        <dbReference type="Proteomes" id="UP000662986"/>
    </source>
</evidence>
<evidence type="ECO:0000313" key="2">
    <source>
        <dbReference type="EMBL" id="QSE91474.1"/>
    </source>
</evidence>
<reference evidence="2 3" key="1">
    <citation type="journal article" date="2021" name="Microbiol. Resour. Announc.">
        <title>Complete Genome Sequences of Two Rhodococcus sp. Strains with Large and Linear Chromosomes, Isolated from Apple Rhizosphere.</title>
        <authorList>
            <person name="Benning S."/>
            <person name="Brugnone N."/>
            <person name="Siani R."/>
            <person name="Kublik S."/>
            <person name="Schloter M."/>
            <person name="Rad V."/>
        </authorList>
    </citation>
    <scope>NUCLEOTIDE SEQUENCE [LARGE SCALE GENOMIC DNA]</scope>
    <source>
        <strain evidence="2 3">R79</strain>
    </source>
</reference>
<organism evidence="2 3">
    <name type="scientific">Rhodococcus pseudokoreensis</name>
    <dbReference type="NCBI Taxonomy" id="2811421"/>
    <lineage>
        <taxon>Bacteria</taxon>
        <taxon>Bacillati</taxon>
        <taxon>Actinomycetota</taxon>
        <taxon>Actinomycetes</taxon>
        <taxon>Mycobacteriales</taxon>
        <taxon>Nocardiaceae</taxon>
        <taxon>Rhodococcus</taxon>
    </lineage>
</organism>